<evidence type="ECO:0000313" key="2">
    <source>
        <dbReference type="EMBL" id="KAF4230470.1"/>
    </source>
</evidence>
<feature type="region of interest" description="Disordered" evidence="1">
    <location>
        <begin position="23"/>
        <end position="43"/>
    </location>
</feature>
<reference evidence="2" key="1">
    <citation type="journal article" date="2020" name="bioRxiv">
        <title>Genomic and phenotypic heterogeneity of clinical isolates of the human pathogens Aspergillus fumigatus, Aspergillus lentulus and Aspergillus fumigatiaffinis.</title>
        <authorList>
            <person name="dos Santos R.A.C."/>
            <person name="Steenwyk J.L."/>
            <person name="Rivero-Menendez O."/>
            <person name="Mead M.E."/>
            <person name="Silva L.P."/>
            <person name="Bastos R.W."/>
            <person name="Alastruey-Izquierdo A."/>
            <person name="Goldman G.H."/>
            <person name="Rokas A."/>
        </authorList>
    </citation>
    <scope>NUCLEOTIDE SEQUENCE</scope>
    <source>
        <strain evidence="2">CNM-CM6805</strain>
    </source>
</reference>
<organism evidence="2 3">
    <name type="scientific">Aspergillus fumigatiaffinis</name>
    <dbReference type="NCBI Taxonomy" id="340414"/>
    <lineage>
        <taxon>Eukaryota</taxon>
        <taxon>Fungi</taxon>
        <taxon>Dikarya</taxon>
        <taxon>Ascomycota</taxon>
        <taxon>Pezizomycotina</taxon>
        <taxon>Eurotiomycetes</taxon>
        <taxon>Eurotiomycetidae</taxon>
        <taxon>Eurotiales</taxon>
        <taxon>Aspergillaceae</taxon>
        <taxon>Aspergillus</taxon>
        <taxon>Aspergillus subgen. Fumigati</taxon>
    </lineage>
</organism>
<feature type="region of interest" description="Disordered" evidence="1">
    <location>
        <begin position="70"/>
        <end position="92"/>
    </location>
</feature>
<dbReference type="AlphaFoldDB" id="A0A8H4M6K8"/>
<dbReference type="Proteomes" id="UP000653565">
    <property type="component" value="Unassembled WGS sequence"/>
</dbReference>
<evidence type="ECO:0000256" key="1">
    <source>
        <dbReference type="SAM" id="MobiDB-lite"/>
    </source>
</evidence>
<keyword evidence="3" id="KW-1185">Reference proteome</keyword>
<evidence type="ECO:0000313" key="3">
    <source>
        <dbReference type="Proteomes" id="UP000653565"/>
    </source>
</evidence>
<comment type="caution">
    <text evidence="2">The sequence shown here is derived from an EMBL/GenBank/DDBJ whole genome shotgun (WGS) entry which is preliminary data.</text>
</comment>
<dbReference type="EMBL" id="JAAAPX010000116">
    <property type="protein sequence ID" value="KAF4230470.1"/>
    <property type="molecule type" value="Genomic_DNA"/>
</dbReference>
<gene>
    <name evidence="2" type="ORF">CNMCM6805_000738</name>
</gene>
<reference evidence="2" key="2">
    <citation type="submission" date="2020-04" db="EMBL/GenBank/DDBJ databases">
        <authorList>
            <person name="Santos R.A.C."/>
            <person name="Steenwyk J.L."/>
            <person name="Rivero-Menendez O."/>
            <person name="Mead M.E."/>
            <person name="Silva L.P."/>
            <person name="Bastos R.W."/>
            <person name="Alastruey-Izquierdo A."/>
            <person name="Goldman G.H."/>
            <person name="Rokas A."/>
        </authorList>
    </citation>
    <scope>NUCLEOTIDE SEQUENCE</scope>
    <source>
        <strain evidence="2">CNM-CM6805</strain>
    </source>
</reference>
<protein>
    <submittedName>
        <fullName evidence="2">Uncharacterized protein</fullName>
    </submittedName>
</protein>
<proteinExistence type="predicted"/>
<sequence length="92" mass="10381">MRETIRRSARQVVQAIKTPLTPRFPKVPEQLGRTQTKEGRKETVDQRLNDLEKGFKTSNSSNCSVKVTAGERAQGKEKKTRGWGSRFAFDGS</sequence>
<name>A0A8H4M6K8_9EURO</name>
<accession>A0A8H4M6K8</accession>